<organism evidence="2 3">
    <name type="scientific">Affinibrenneria salicis</name>
    <dbReference type="NCBI Taxonomy" id="2590031"/>
    <lineage>
        <taxon>Bacteria</taxon>
        <taxon>Pseudomonadati</taxon>
        <taxon>Pseudomonadota</taxon>
        <taxon>Gammaproteobacteria</taxon>
        <taxon>Enterobacterales</taxon>
        <taxon>Pectobacteriaceae</taxon>
        <taxon>Affinibrenneria</taxon>
    </lineage>
</organism>
<feature type="transmembrane region" description="Helical" evidence="1">
    <location>
        <begin position="20"/>
        <end position="41"/>
    </location>
</feature>
<dbReference type="EMBL" id="VYKJ01000027">
    <property type="protein sequence ID" value="KAA8994707.1"/>
    <property type="molecule type" value="Genomic_DNA"/>
</dbReference>
<sequence>MTSEQITAFQAGSSAQPTEVNVVVLGLLCAALFVWAAWVLLRSWQAYSGNALTLRQFGGIAARTTLLLLVCFWLVLS</sequence>
<dbReference type="Pfam" id="PF11660">
    <property type="entry name" value="DUF3262"/>
    <property type="match status" value="1"/>
</dbReference>
<accession>A0A5J5FQS8</accession>
<keyword evidence="3" id="KW-1185">Reference proteome</keyword>
<keyword evidence="1" id="KW-0812">Transmembrane</keyword>
<keyword evidence="1" id="KW-0472">Membrane</keyword>
<comment type="caution">
    <text evidence="2">The sequence shown here is derived from an EMBL/GenBank/DDBJ whole genome shotgun (WGS) entry which is preliminary data.</text>
</comment>
<dbReference type="RefSeq" id="WP_150437849.1">
    <property type="nucleotide sequence ID" value="NZ_VYKJ01000027.1"/>
</dbReference>
<dbReference type="Proteomes" id="UP000335415">
    <property type="component" value="Unassembled WGS sequence"/>
</dbReference>
<evidence type="ECO:0000313" key="3">
    <source>
        <dbReference type="Proteomes" id="UP000335415"/>
    </source>
</evidence>
<dbReference type="NCBIfam" id="TIGR03758">
    <property type="entry name" value="conj_TIGR03758"/>
    <property type="match status" value="1"/>
</dbReference>
<gene>
    <name evidence="2" type="ORF">FJU30_26050</name>
</gene>
<reference evidence="2 3" key="1">
    <citation type="submission" date="2019-09" db="EMBL/GenBank/DDBJ databases">
        <authorList>
            <person name="Li Y."/>
        </authorList>
    </citation>
    <scope>NUCLEOTIDE SEQUENCE [LARGE SCALE GENOMIC DNA]</scope>
    <source>
        <strain evidence="2 3">L3-3HA</strain>
    </source>
</reference>
<keyword evidence="1" id="KW-1133">Transmembrane helix</keyword>
<protein>
    <submittedName>
        <fullName evidence="2">TIGR03758 family integrating conjugative element protein</fullName>
    </submittedName>
</protein>
<proteinExistence type="predicted"/>
<dbReference type="InterPro" id="IPR021676">
    <property type="entry name" value="DUF3262"/>
</dbReference>
<evidence type="ECO:0000313" key="2">
    <source>
        <dbReference type="EMBL" id="KAA8994707.1"/>
    </source>
</evidence>
<dbReference type="AlphaFoldDB" id="A0A5J5FQS8"/>
<name>A0A5J5FQS8_9GAMM</name>
<feature type="transmembrane region" description="Helical" evidence="1">
    <location>
        <begin position="53"/>
        <end position="76"/>
    </location>
</feature>
<evidence type="ECO:0000256" key="1">
    <source>
        <dbReference type="SAM" id="Phobius"/>
    </source>
</evidence>